<keyword evidence="2" id="KW-0540">Nuclease</keyword>
<dbReference type="InterPro" id="IPR036116">
    <property type="entry name" value="FN3_sf"/>
</dbReference>
<evidence type="ECO:0000256" key="3">
    <source>
        <dbReference type="ARBA" id="ARBA00022801"/>
    </source>
</evidence>
<dbReference type="SMART" id="SM00089">
    <property type="entry name" value="PKD"/>
    <property type="match status" value="1"/>
</dbReference>
<dbReference type="InterPro" id="IPR001322">
    <property type="entry name" value="Lamin_tail_dom"/>
</dbReference>
<comment type="caution">
    <text evidence="8">The sequence shown here is derived from an EMBL/GenBank/DDBJ whole genome shotgun (WGS) entry which is preliminary data.</text>
</comment>
<dbReference type="Pfam" id="PF18911">
    <property type="entry name" value="PKD_4"/>
    <property type="match status" value="1"/>
</dbReference>
<feature type="domain" description="Fibronectin type-III" evidence="6">
    <location>
        <begin position="301"/>
        <end position="400"/>
    </location>
</feature>
<dbReference type="InterPro" id="IPR000601">
    <property type="entry name" value="PKD_dom"/>
</dbReference>
<keyword evidence="4" id="KW-0732">Signal</keyword>
<dbReference type="Pfam" id="PF04231">
    <property type="entry name" value="Endonuclease_1"/>
    <property type="match status" value="1"/>
</dbReference>
<dbReference type="InterPro" id="IPR044925">
    <property type="entry name" value="His-Me_finger_sf"/>
</dbReference>
<comment type="similarity">
    <text evidence="1">Belongs to the EndA/NucM nuclease family.</text>
</comment>
<dbReference type="InterPro" id="IPR022409">
    <property type="entry name" value="PKD/Chitinase_dom"/>
</dbReference>
<evidence type="ECO:0000313" key="8">
    <source>
        <dbReference type="EMBL" id="MDM7859247.1"/>
    </source>
</evidence>
<dbReference type="PANTHER" id="PTHR33607:SF2">
    <property type="entry name" value="ENDONUCLEASE-1"/>
    <property type="match status" value="1"/>
</dbReference>
<dbReference type="Proteomes" id="UP001234343">
    <property type="component" value="Unassembled WGS sequence"/>
</dbReference>
<dbReference type="SUPFAM" id="SSF49299">
    <property type="entry name" value="PKD domain"/>
    <property type="match status" value="1"/>
</dbReference>
<dbReference type="CDD" id="cd00063">
    <property type="entry name" value="FN3"/>
    <property type="match status" value="1"/>
</dbReference>
<dbReference type="EMBL" id="JAUCBP010000001">
    <property type="protein sequence ID" value="MDM7859247.1"/>
    <property type="molecule type" value="Genomic_DNA"/>
</dbReference>
<dbReference type="InterPro" id="IPR007346">
    <property type="entry name" value="Endonuclease-I"/>
</dbReference>
<feature type="domain" description="LTD" evidence="7">
    <location>
        <begin position="397"/>
        <end position="498"/>
    </location>
</feature>
<dbReference type="Gene3D" id="2.60.40.10">
    <property type="entry name" value="Immunoglobulins"/>
    <property type="match status" value="2"/>
</dbReference>
<accession>A0ABT7SUL9</accession>
<dbReference type="InterPro" id="IPR035986">
    <property type="entry name" value="PKD_dom_sf"/>
</dbReference>
<feature type="signal peptide" evidence="4">
    <location>
        <begin position="1"/>
        <end position="24"/>
    </location>
</feature>
<protein>
    <submittedName>
        <fullName evidence="8">Endonuclease</fullName>
    </submittedName>
</protein>
<reference evidence="8 9" key="1">
    <citation type="submission" date="2023-06" db="EMBL/GenBank/DDBJ databases">
        <title>Alteromonas sp. ASW11-36 isolated from intertidal sand.</title>
        <authorList>
            <person name="Li Y."/>
        </authorList>
    </citation>
    <scope>NUCLEOTIDE SEQUENCE [LARGE SCALE GENOMIC DNA]</scope>
    <source>
        <strain evidence="8 9">ASW11-36</strain>
    </source>
</reference>
<dbReference type="PANTHER" id="PTHR33607">
    <property type="entry name" value="ENDONUCLEASE-1"/>
    <property type="match status" value="1"/>
</dbReference>
<dbReference type="SMART" id="SM00060">
    <property type="entry name" value="FN3"/>
    <property type="match status" value="1"/>
</dbReference>
<organism evidence="8 9">
    <name type="scientific">Alteromonas arenosi</name>
    <dbReference type="NCBI Taxonomy" id="3055817"/>
    <lineage>
        <taxon>Bacteria</taxon>
        <taxon>Pseudomonadati</taxon>
        <taxon>Pseudomonadota</taxon>
        <taxon>Gammaproteobacteria</taxon>
        <taxon>Alteromonadales</taxon>
        <taxon>Alteromonadaceae</taxon>
        <taxon>Alteromonas/Salinimonas group</taxon>
        <taxon>Alteromonas</taxon>
    </lineage>
</organism>
<keyword evidence="9" id="KW-1185">Reference proteome</keyword>
<dbReference type="PROSITE" id="PS51841">
    <property type="entry name" value="LTD"/>
    <property type="match status" value="1"/>
</dbReference>
<dbReference type="PROSITE" id="PS50093">
    <property type="entry name" value="PKD"/>
    <property type="match status" value="1"/>
</dbReference>
<evidence type="ECO:0000259" key="5">
    <source>
        <dbReference type="PROSITE" id="PS50093"/>
    </source>
</evidence>
<proteinExistence type="inferred from homology"/>
<keyword evidence="3" id="KW-0378">Hydrolase</keyword>
<evidence type="ECO:0000256" key="1">
    <source>
        <dbReference type="ARBA" id="ARBA00006429"/>
    </source>
</evidence>
<feature type="chain" id="PRO_5046744317" evidence="4">
    <location>
        <begin position="25"/>
        <end position="811"/>
    </location>
</feature>
<sequence>MQYKPYKHRWLMLPTIFLCSSVFAAPPPGYYDTVDQTNATTLRSSLHEIIDDHQRFPYTSSSTDTWDILEAADEDPDNPNNVITIYKNETYAKVGGGNSFYNREHSWPKSYGFPSDGSSNYPYTDAHHLFIADSGYNSSRSNKPYAECDVACIEKITILNNGRGGSNADSNFTAGSFSDGSWETWDARKGDVARAMMYMAVRYEGGTHNVTGVQEPDLILTDDRTLIAASNTGANIDVAYMGLLSVLINWHNNDPVDDFERRHNEAVFSHQGNRNPFIDHPEFASCIFENICSGGGGDTTPPNAPTNLAAVSNDSTIALGWDSNIEPDLAGYHVYRSTVAGSGYSRINAGIITTTSYTDTNVSPDTTYFYVVSAIDSSNNQSAFSNEVSGIISGGGTPSEAAAWINEIHYDNDGTDTGEFIEIAGTQGTVLDGYSIVAYNGNGGTAYKTIALSGTLANQANGMGTLSFAASGLQNGSPDGLALIDNAGNVIQFISYEGSLIATDGPAAGLQSTDIGVSETSSTPVGYSLQLSGAGSRYSEFYWVAPSQSSPGQINSGQSFIGGPVNEAPVAAFISACDALTCTFDASQSSDSDGAIVSYAWTFGDGSIASVMAPSHSYATSGSYTVTLTVTDDQGASDTASADVIVVAPVVITPWINEFHYDNKGGDKNEFVEIAGQAGTDLNGWSLVAYNGGNGQLYQTVNLSGTIANQQNGYGTQAFNFAGLQNGGPDGLALVDDTGVVVMFISYEGTFTATNGPAAGLTSDDIGVAEDSSTRRNYSLQLIGFGQQYSDFVWQTPRQNTKNAVNQNQSF</sequence>
<name>A0ABT7SUL9_9ALTE</name>
<gene>
    <name evidence="8" type="ORF">QTP81_01340</name>
</gene>
<dbReference type="RefSeq" id="WP_289363164.1">
    <property type="nucleotide sequence ID" value="NZ_JAUCBP010000001.1"/>
</dbReference>
<dbReference type="InterPro" id="IPR013783">
    <property type="entry name" value="Ig-like_fold"/>
</dbReference>
<keyword evidence="8" id="KW-0255">Endonuclease</keyword>
<dbReference type="PROSITE" id="PS50853">
    <property type="entry name" value="FN3"/>
    <property type="match status" value="1"/>
</dbReference>
<dbReference type="CDD" id="cd00146">
    <property type="entry name" value="PKD"/>
    <property type="match status" value="1"/>
</dbReference>
<evidence type="ECO:0000259" key="7">
    <source>
        <dbReference type="PROSITE" id="PS51841"/>
    </source>
</evidence>
<evidence type="ECO:0000313" key="9">
    <source>
        <dbReference type="Proteomes" id="UP001234343"/>
    </source>
</evidence>
<evidence type="ECO:0000256" key="4">
    <source>
        <dbReference type="SAM" id="SignalP"/>
    </source>
</evidence>
<evidence type="ECO:0000259" key="6">
    <source>
        <dbReference type="PROSITE" id="PS50853"/>
    </source>
</evidence>
<feature type="domain" description="PKD" evidence="5">
    <location>
        <begin position="565"/>
        <end position="653"/>
    </location>
</feature>
<evidence type="ECO:0000256" key="2">
    <source>
        <dbReference type="ARBA" id="ARBA00022722"/>
    </source>
</evidence>
<dbReference type="SUPFAM" id="SSF54060">
    <property type="entry name" value="His-Me finger endonucleases"/>
    <property type="match status" value="1"/>
</dbReference>
<dbReference type="InterPro" id="IPR003961">
    <property type="entry name" value="FN3_dom"/>
</dbReference>
<dbReference type="SUPFAM" id="SSF49265">
    <property type="entry name" value="Fibronectin type III"/>
    <property type="match status" value="1"/>
</dbReference>
<dbReference type="GO" id="GO:0004519">
    <property type="term" value="F:endonuclease activity"/>
    <property type="evidence" value="ECO:0007669"/>
    <property type="project" value="UniProtKB-KW"/>
</dbReference>